<protein>
    <submittedName>
        <fullName evidence="1">Uncharacterized protein</fullName>
    </submittedName>
</protein>
<dbReference type="RefSeq" id="WP_106876372.1">
    <property type="nucleotide sequence ID" value="NZ_PYEP01000002.1"/>
</dbReference>
<gene>
    <name evidence="1" type="ORF">C7G83_04355</name>
</gene>
<accession>A0A2P8VM23</accession>
<dbReference type="AlphaFoldDB" id="A0A2P8VM23"/>
<comment type="caution">
    <text evidence="1">The sequence shown here is derived from an EMBL/GenBank/DDBJ whole genome shotgun (WGS) entry which is preliminary data.</text>
</comment>
<proteinExistence type="predicted"/>
<reference evidence="1 2" key="1">
    <citation type="submission" date="2018-03" db="EMBL/GenBank/DDBJ databases">
        <title>Draft genome sequence of the first documented clinical Siccibacter turicensis isolate in Austria.</title>
        <authorList>
            <person name="Lepuschitz S."/>
            <person name="Pekard-Amenitsch S."/>
            <person name="Haunold R."/>
            <person name="Schill S."/>
            <person name="Mach R."/>
            <person name="Allerberger F."/>
            <person name="Ruppitsch W."/>
            <person name="Forsythe S.J."/>
        </authorList>
    </citation>
    <scope>NUCLEOTIDE SEQUENCE [LARGE SCALE GENOMIC DNA]</scope>
    <source>
        <strain evidence="1 2">6100069499-17</strain>
    </source>
</reference>
<keyword evidence="2" id="KW-1185">Reference proteome</keyword>
<evidence type="ECO:0000313" key="1">
    <source>
        <dbReference type="EMBL" id="PSN08599.1"/>
    </source>
</evidence>
<name>A0A2P8VM23_9ENTR</name>
<dbReference type="EMBL" id="PYEP01000002">
    <property type="protein sequence ID" value="PSN08599.1"/>
    <property type="molecule type" value="Genomic_DNA"/>
</dbReference>
<organism evidence="1 2">
    <name type="scientific">Siccibacter turicensis</name>
    <dbReference type="NCBI Taxonomy" id="357233"/>
    <lineage>
        <taxon>Bacteria</taxon>
        <taxon>Pseudomonadati</taxon>
        <taxon>Pseudomonadota</taxon>
        <taxon>Gammaproteobacteria</taxon>
        <taxon>Enterobacterales</taxon>
        <taxon>Enterobacteriaceae</taxon>
        <taxon>Siccibacter</taxon>
    </lineage>
</organism>
<evidence type="ECO:0000313" key="2">
    <source>
        <dbReference type="Proteomes" id="UP000240212"/>
    </source>
</evidence>
<sequence length="136" mass="15463">MTTDPQADPRTQLKSLSSVLRKLHKTLVDLETERFGNPGNAFEHLQLLTTHPQFAWLRQISEMMVEIDERLDDKEEPVNAATVENYRKAIESQLALGPENSSEFHQKYLDALQESTQVAMAHGELRHRLSQLAPSA</sequence>
<dbReference type="STRING" id="1388748.GCA_000463155_03088"/>
<dbReference type="OrthoDB" id="8719252at2"/>
<dbReference type="Proteomes" id="UP000240212">
    <property type="component" value="Unassembled WGS sequence"/>
</dbReference>